<sequence>TYEGCLARADKARDVAWKKIMQYSGEMLYTVSQAHGGKTREWKVQTDTGEAFILPQLAILFYRVNVEWQKVFKHSLEVSGGYRTKSHQLREYRQARAERRMAAEHSAHVSGAALDVVPARESYTKFSCGKEAGRNVLLGYLAWLFRRVARRGVNTFVHVEYAGNVTRQLEEAGTEWEWAGMKLLRPVPYTMVESANKALHVSYIWLLRAEENRKEKLPSLVRPYSGDIANPEG</sequence>
<comment type="caution">
    <text evidence="1">The sequence shown here is derived from an EMBL/GenBank/DDBJ whole genome shotgun (WGS) entry which is preliminary data.</text>
</comment>
<dbReference type="InterPro" id="IPR009045">
    <property type="entry name" value="Zn_M74/Hedgehog-like"/>
</dbReference>
<feature type="non-terminal residue" evidence="1">
    <location>
        <position position="233"/>
    </location>
</feature>
<evidence type="ECO:0000313" key="1">
    <source>
        <dbReference type="EMBL" id="GAI48687.1"/>
    </source>
</evidence>
<proteinExistence type="predicted"/>
<protein>
    <submittedName>
        <fullName evidence="1">Uncharacterized protein</fullName>
    </submittedName>
</protein>
<name>X1NXA9_9ZZZZ</name>
<organism evidence="1">
    <name type="scientific">marine sediment metagenome</name>
    <dbReference type="NCBI Taxonomy" id="412755"/>
    <lineage>
        <taxon>unclassified sequences</taxon>
        <taxon>metagenomes</taxon>
        <taxon>ecological metagenomes</taxon>
    </lineage>
</organism>
<dbReference type="SUPFAM" id="SSF55166">
    <property type="entry name" value="Hedgehog/DD-peptidase"/>
    <property type="match status" value="1"/>
</dbReference>
<dbReference type="EMBL" id="BARV01035913">
    <property type="protein sequence ID" value="GAI48687.1"/>
    <property type="molecule type" value="Genomic_DNA"/>
</dbReference>
<dbReference type="AlphaFoldDB" id="X1NXA9"/>
<feature type="non-terminal residue" evidence="1">
    <location>
        <position position="1"/>
    </location>
</feature>
<reference evidence="1" key="1">
    <citation type="journal article" date="2014" name="Front. Microbiol.">
        <title>High frequency of phylogenetically diverse reductive dehalogenase-homologous genes in deep subseafloor sedimentary metagenomes.</title>
        <authorList>
            <person name="Kawai M."/>
            <person name="Futagami T."/>
            <person name="Toyoda A."/>
            <person name="Takaki Y."/>
            <person name="Nishi S."/>
            <person name="Hori S."/>
            <person name="Arai W."/>
            <person name="Tsubouchi T."/>
            <person name="Morono Y."/>
            <person name="Uchiyama I."/>
            <person name="Ito T."/>
            <person name="Fujiyama A."/>
            <person name="Inagaki F."/>
            <person name="Takami H."/>
        </authorList>
    </citation>
    <scope>NUCLEOTIDE SEQUENCE</scope>
    <source>
        <strain evidence="1">Expedition CK06-06</strain>
    </source>
</reference>
<gene>
    <name evidence="1" type="ORF">S06H3_55929</name>
</gene>
<accession>X1NXA9</accession>